<comment type="caution">
    <text evidence="8">Lacks conserved residue(s) required for the propagation of feature annotation.</text>
</comment>
<evidence type="ECO:0000256" key="2">
    <source>
        <dbReference type="ARBA" id="ARBA00012962"/>
    </source>
</evidence>
<evidence type="ECO:0000259" key="11">
    <source>
        <dbReference type="Pfam" id="PF18317"/>
    </source>
</evidence>
<feature type="binding site" evidence="8">
    <location>
        <begin position="154"/>
        <end position="159"/>
    </location>
    <ligand>
        <name>NADP(+)</name>
        <dbReference type="ChEBI" id="CHEBI:58349"/>
    </ligand>
</feature>
<evidence type="ECO:0000256" key="6">
    <source>
        <dbReference type="ARBA" id="ARBA00023141"/>
    </source>
</evidence>
<dbReference type="UniPathway" id="UPA00053">
    <property type="reaction ID" value="UER00087"/>
</dbReference>
<dbReference type="InterPro" id="IPR036291">
    <property type="entry name" value="NAD(P)-bd_dom_sf"/>
</dbReference>
<evidence type="ECO:0000256" key="3">
    <source>
        <dbReference type="ARBA" id="ARBA00022605"/>
    </source>
</evidence>
<dbReference type="Gene3D" id="3.40.50.10860">
    <property type="entry name" value="Leucine Dehydrogenase, chain A, domain 1"/>
    <property type="match status" value="1"/>
</dbReference>
<evidence type="ECO:0000256" key="1">
    <source>
        <dbReference type="ARBA" id="ARBA00004871"/>
    </source>
</evidence>
<dbReference type="GO" id="GO:0050661">
    <property type="term" value="F:NADP binding"/>
    <property type="evidence" value="ECO:0007669"/>
    <property type="project" value="InterPro"/>
</dbReference>
<dbReference type="GO" id="GO:0008652">
    <property type="term" value="P:amino acid biosynthetic process"/>
    <property type="evidence" value="ECO:0007669"/>
    <property type="project" value="UniProtKB-KW"/>
</dbReference>
<dbReference type="FunFam" id="3.40.50.10860:FF:000006">
    <property type="entry name" value="Shikimate dehydrogenase (NADP(+))"/>
    <property type="match status" value="1"/>
</dbReference>
<dbReference type="Gene3D" id="3.40.50.720">
    <property type="entry name" value="NAD(P)-binding Rossmann-like Domain"/>
    <property type="match status" value="1"/>
</dbReference>
<gene>
    <name evidence="8" type="primary">aroE</name>
    <name evidence="12" type="ORF">C7446_0916</name>
</gene>
<dbReference type="GO" id="GO:0009073">
    <property type="term" value="P:aromatic amino acid family biosynthetic process"/>
    <property type="evidence" value="ECO:0007669"/>
    <property type="project" value="UniProtKB-KW"/>
</dbReference>
<comment type="catalytic activity">
    <reaction evidence="7 8">
        <text>shikimate + NADP(+) = 3-dehydroshikimate + NADPH + H(+)</text>
        <dbReference type="Rhea" id="RHEA:17737"/>
        <dbReference type="ChEBI" id="CHEBI:15378"/>
        <dbReference type="ChEBI" id="CHEBI:16630"/>
        <dbReference type="ChEBI" id="CHEBI:36208"/>
        <dbReference type="ChEBI" id="CHEBI:57783"/>
        <dbReference type="ChEBI" id="CHEBI:58349"/>
        <dbReference type="EC" id="1.1.1.25"/>
    </reaction>
</comment>
<dbReference type="CDD" id="cd01065">
    <property type="entry name" value="NAD_bind_Shikimate_DH"/>
    <property type="match status" value="1"/>
</dbReference>
<dbReference type="PANTHER" id="PTHR21089">
    <property type="entry name" value="SHIKIMATE DEHYDROGENASE"/>
    <property type="match status" value="1"/>
</dbReference>
<feature type="domain" description="SDH C-terminal" evidence="11">
    <location>
        <begin position="240"/>
        <end position="270"/>
    </location>
</feature>
<dbReference type="GO" id="GO:0009423">
    <property type="term" value="P:chorismate biosynthetic process"/>
    <property type="evidence" value="ECO:0007669"/>
    <property type="project" value="UniProtKB-UniRule"/>
</dbReference>
<dbReference type="SUPFAM" id="SSF53223">
    <property type="entry name" value="Aminoacid dehydrogenase-like, N-terminal domain"/>
    <property type="match status" value="1"/>
</dbReference>
<comment type="function">
    <text evidence="8">Involved in the biosynthesis of the chorismate, which leads to the biosynthesis of aromatic amino acids. Catalyzes the reversible NADPH linked reduction of 3-dehydroshikimate (DHSA) to yield shikimate (SA).</text>
</comment>
<feature type="binding site" evidence="8">
    <location>
        <position position="65"/>
    </location>
    <ligand>
        <name>shikimate</name>
        <dbReference type="ChEBI" id="CHEBI:36208"/>
    </ligand>
</feature>
<evidence type="ECO:0000313" key="13">
    <source>
        <dbReference type="Proteomes" id="UP000281975"/>
    </source>
</evidence>
<dbReference type="GO" id="GO:0004764">
    <property type="term" value="F:shikimate 3-dehydrogenase (NADP+) activity"/>
    <property type="evidence" value="ECO:0007669"/>
    <property type="project" value="UniProtKB-UniRule"/>
</dbReference>
<dbReference type="InterPro" id="IPR041121">
    <property type="entry name" value="SDH_C"/>
</dbReference>
<comment type="similarity">
    <text evidence="8">Belongs to the shikimate dehydrogenase family.</text>
</comment>
<keyword evidence="5 8" id="KW-0560">Oxidoreductase</keyword>
<keyword evidence="13" id="KW-1185">Reference proteome</keyword>
<reference evidence="12 13" key="1">
    <citation type="submission" date="2018-10" db="EMBL/GenBank/DDBJ databases">
        <title>Genomic Encyclopedia of Type Strains, Phase IV (KMG-IV): sequencing the most valuable type-strain genomes for metagenomic binning, comparative biology and taxonomic classification.</title>
        <authorList>
            <person name="Goeker M."/>
        </authorList>
    </citation>
    <scope>NUCLEOTIDE SEQUENCE [LARGE SCALE GENOMIC DNA]</scope>
    <source>
        <strain evidence="12 13">DSM 23229</strain>
    </source>
</reference>
<evidence type="ECO:0000259" key="10">
    <source>
        <dbReference type="Pfam" id="PF08501"/>
    </source>
</evidence>
<dbReference type="NCBIfam" id="TIGR00507">
    <property type="entry name" value="aroE"/>
    <property type="match status" value="1"/>
</dbReference>
<dbReference type="Pfam" id="PF08501">
    <property type="entry name" value="Shikimate_dh_N"/>
    <property type="match status" value="1"/>
</dbReference>
<feature type="binding site" evidence="8">
    <location>
        <position position="219"/>
    </location>
    <ligand>
        <name>shikimate</name>
        <dbReference type="ChEBI" id="CHEBI:36208"/>
    </ligand>
</feature>
<dbReference type="InterPro" id="IPR013708">
    <property type="entry name" value="Shikimate_DH-bd_N"/>
</dbReference>
<feature type="binding site" evidence="8">
    <location>
        <position position="217"/>
    </location>
    <ligand>
        <name>NADP(+)</name>
        <dbReference type="ChEBI" id="CHEBI:58349"/>
    </ligand>
</feature>
<dbReference type="InterPro" id="IPR011342">
    <property type="entry name" value="Shikimate_DH"/>
</dbReference>
<comment type="pathway">
    <text evidence="1 8">Metabolic intermediate biosynthesis; chorismate biosynthesis; chorismate from D-erythrose 4-phosphate and phosphoenolpyruvate: step 4/7.</text>
</comment>
<dbReference type="NCBIfam" id="NF001310">
    <property type="entry name" value="PRK00258.1-2"/>
    <property type="match status" value="1"/>
</dbReference>
<feature type="binding site" evidence="8">
    <location>
        <position position="240"/>
    </location>
    <ligand>
        <name>NADP(+)</name>
        <dbReference type="ChEBI" id="CHEBI:58349"/>
    </ligand>
</feature>
<feature type="active site" description="Proton acceptor" evidence="8">
    <location>
        <position position="69"/>
    </location>
</feature>
<comment type="subunit">
    <text evidence="8">Homodimer.</text>
</comment>
<dbReference type="InterPro" id="IPR006151">
    <property type="entry name" value="Shikm_DH/Glu-tRNA_Rdtase"/>
</dbReference>
<feature type="binding site" evidence="8">
    <location>
        <begin position="130"/>
        <end position="134"/>
    </location>
    <ligand>
        <name>NADP(+)</name>
        <dbReference type="ChEBI" id="CHEBI:58349"/>
    </ligand>
</feature>
<feature type="binding site" evidence="8">
    <location>
        <position position="90"/>
    </location>
    <ligand>
        <name>shikimate</name>
        <dbReference type="ChEBI" id="CHEBI:36208"/>
    </ligand>
</feature>
<dbReference type="Pfam" id="PF18317">
    <property type="entry name" value="SDH_C"/>
    <property type="match status" value="1"/>
</dbReference>
<dbReference type="AlphaFoldDB" id="A0A420WZX6"/>
<dbReference type="RefSeq" id="WP_121171679.1">
    <property type="nucleotide sequence ID" value="NZ_RBIN01000002.1"/>
</dbReference>
<evidence type="ECO:0000259" key="9">
    <source>
        <dbReference type="Pfam" id="PF01488"/>
    </source>
</evidence>
<dbReference type="InterPro" id="IPR022893">
    <property type="entry name" value="Shikimate_DH_fam"/>
</dbReference>
<dbReference type="Pfam" id="PF01488">
    <property type="entry name" value="Shikimate_DH"/>
    <property type="match status" value="1"/>
</dbReference>
<dbReference type="InterPro" id="IPR046346">
    <property type="entry name" value="Aminoacid_DH-like_N_sf"/>
</dbReference>
<evidence type="ECO:0000256" key="7">
    <source>
        <dbReference type="ARBA" id="ARBA00049442"/>
    </source>
</evidence>
<feature type="binding site" evidence="8">
    <location>
        <position position="106"/>
    </location>
    <ligand>
        <name>shikimate</name>
        <dbReference type="ChEBI" id="CHEBI:36208"/>
    </ligand>
</feature>
<feature type="domain" description="Shikimate dehydrogenase substrate binding N-terminal" evidence="10">
    <location>
        <begin position="10"/>
        <end position="92"/>
    </location>
</feature>
<evidence type="ECO:0000256" key="8">
    <source>
        <dbReference type="HAMAP-Rule" id="MF_00222"/>
    </source>
</evidence>
<feature type="binding site" evidence="8">
    <location>
        <position position="247"/>
    </location>
    <ligand>
        <name>shikimate</name>
        <dbReference type="ChEBI" id="CHEBI:36208"/>
    </ligand>
</feature>
<comment type="caution">
    <text evidence="12">The sequence shown here is derived from an EMBL/GenBank/DDBJ whole genome shotgun (WGS) entry which is preliminary data.</text>
</comment>
<dbReference type="GO" id="GO:0005829">
    <property type="term" value="C:cytosol"/>
    <property type="evidence" value="ECO:0007669"/>
    <property type="project" value="TreeGrafter"/>
</dbReference>
<protein>
    <recommendedName>
        <fullName evidence="2 8">Shikimate dehydrogenase (NADP(+))</fullName>
        <shortName evidence="8">SDH</shortName>
        <ecNumber evidence="2 8">1.1.1.25</ecNumber>
    </recommendedName>
</protein>
<evidence type="ECO:0000256" key="4">
    <source>
        <dbReference type="ARBA" id="ARBA00022857"/>
    </source>
</evidence>
<sequence length="277" mass="29715">MNLPTDLYAVFGNPVKHSLSPDIHNIFAEQLGETLHYEARLAPVDDFAGAWRSFLDDGGYGANVTLPFKQEALDLADTLGVRARRAGAVNTLMLGRRGDIFGDNTDGVGLIRDLQRARAPLAGARVLVLGAGGAVRGVVEPLLNEGPEQLVIANRTEARAVELAEDFSDLGTVSGIGLPAISGGFDLVINATSASLAGDLPPLPDDLFNEGALAYDMMYGVESTVFMQWARARGVRGTDGLGMLVEQAAESFFLWRQRRPLTAPVLMALRARLISRR</sequence>
<organism evidence="12 13">
    <name type="scientific">Kushneria sinocarnis</name>
    <dbReference type="NCBI Taxonomy" id="595502"/>
    <lineage>
        <taxon>Bacteria</taxon>
        <taxon>Pseudomonadati</taxon>
        <taxon>Pseudomonadota</taxon>
        <taxon>Gammaproteobacteria</taxon>
        <taxon>Oceanospirillales</taxon>
        <taxon>Halomonadaceae</taxon>
        <taxon>Kushneria</taxon>
    </lineage>
</organism>
<keyword evidence="6 8" id="KW-0057">Aromatic amino acid biosynthesis</keyword>
<feature type="domain" description="Quinate/shikimate 5-dehydrogenase/glutamyl-tRNA reductase" evidence="9">
    <location>
        <begin position="120"/>
        <end position="195"/>
    </location>
</feature>
<evidence type="ECO:0000256" key="5">
    <source>
        <dbReference type="ARBA" id="ARBA00023002"/>
    </source>
</evidence>
<accession>A0A420WZX6</accession>
<dbReference type="EC" id="1.1.1.25" evidence="2 8"/>
<dbReference type="GO" id="GO:0019632">
    <property type="term" value="P:shikimate metabolic process"/>
    <property type="evidence" value="ECO:0007669"/>
    <property type="project" value="InterPro"/>
</dbReference>
<dbReference type="OrthoDB" id="9776868at2"/>
<keyword evidence="4 8" id="KW-0521">NADP</keyword>
<evidence type="ECO:0000313" key="12">
    <source>
        <dbReference type="EMBL" id="RKR06916.1"/>
    </source>
</evidence>
<keyword evidence="3 8" id="KW-0028">Amino-acid biosynthesis</keyword>
<name>A0A420WZX6_9GAMM</name>
<dbReference type="SUPFAM" id="SSF51735">
    <property type="entry name" value="NAD(P)-binding Rossmann-fold domains"/>
    <property type="match status" value="1"/>
</dbReference>
<dbReference type="EMBL" id="RBIN01000002">
    <property type="protein sequence ID" value="RKR06916.1"/>
    <property type="molecule type" value="Genomic_DNA"/>
</dbReference>
<dbReference type="HAMAP" id="MF_00222">
    <property type="entry name" value="Shikimate_DH_AroE"/>
    <property type="match status" value="1"/>
</dbReference>
<feature type="binding site" evidence="8">
    <location>
        <begin position="18"/>
        <end position="20"/>
    </location>
    <ligand>
        <name>shikimate</name>
        <dbReference type="ChEBI" id="CHEBI:36208"/>
    </ligand>
</feature>
<dbReference type="Proteomes" id="UP000281975">
    <property type="component" value="Unassembled WGS sequence"/>
</dbReference>
<proteinExistence type="inferred from homology"/>
<dbReference type="PANTHER" id="PTHR21089:SF1">
    <property type="entry name" value="BIFUNCTIONAL 3-DEHYDROQUINATE DEHYDRATASE_SHIKIMATE DEHYDROGENASE, CHLOROPLASTIC"/>
    <property type="match status" value="1"/>
</dbReference>